<dbReference type="Proteomes" id="UP000017131">
    <property type="component" value="Unassembled WGS sequence"/>
</dbReference>
<proteinExistence type="predicted"/>
<keyword evidence="3" id="KW-1185">Reference proteome</keyword>
<name>A0ABP2YTR6_STASI</name>
<protein>
    <submittedName>
        <fullName evidence="2">Uncharacterized protein</fullName>
    </submittedName>
</protein>
<organism evidence="2 3">
    <name type="scientific">Staphylococcus simulans UMC-CNS-990</name>
    <dbReference type="NCBI Taxonomy" id="1405498"/>
    <lineage>
        <taxon>Bacteria</taxon>
        <taxon>Bacillati</taxon>
        <taxon>Bacillota</taxon>
        <taxon>Bacilli</taxon>
        <taxon>Bacillales</taxon>
        <taxon>Staphylococcaceae</taxon>
        <taxon>Staphylococcus</taxon>
    </lineage>
</organism>
<feature type="transmembrane region" description="Helical" evidence="1">
    <location>
        <begin position="12"/>
        <end position="31"/>
    </location>
</feature>
<evidence type="ECO:0000313" key="3">
    <source>
        <dbReference type="Proteomes" id="UP000017131"/>
    </source>
</evidence>
<reference evidence="2 3" key="1">
    <citation type="journal article" date="2013" name="Genome Announc.">
        <title>Draft Genome Sequence of Staphylococcus simulans UMC-CNS-990, Isolated from a Case of Chronic Bovine Mastitis.</title>
        <authorList>
            <person name="Calcutt M.J."/>
            <person name="Foecking M.F."/>
            <person name="Hsieh H.Y."/>
            <person name="Perry J."/>
            <person name="Stewart G.C."/>
            <person name="Middleton J.R."/>
        </authorList>
    </citation>
    <scope>NUCLEOTIDE SEQUENCE [LARGE SCALE GENOMIC DNA]</scope>
    <source>
        <strain evidence="2 3">UMC-CNS-990</strain>
    </source>
</reference>
<accession>A0ABP2YTR6</accession>
<comment type="caution">
    <text evidence="2">The sequence shown here is derived from an EMBL/GenBank/DDBJ whole genome shotgun (WGS) entry which is preliminary data.</text>
</comment>
<gene>
    <name evidence="2" type="ORF">SSIM_07050</name>
</gene>
<sequence length="78" mass="8837">MNLSFAKRVADIITIVSFIALLVLLSINFYFNMQTNGFSAGFKIESTTNIIFVSLLFVTCLISDIISTVLKRKLKYKH</sequence>
<keyword evidence="1" id="KW-1133">Transmembrane helix</keyword>
<keyword evidence="1" id="KW-0472">Membrane</keyword>
<dbReference type="EMBL" id="AXDY01000005">
    <property type="protein sequence ID" value="ERS93454.1"/>
    <property type="molecule type" value="Genomic_DNA"/>
</dbReference>
<feature type="transmembrane region" description="Helical" evidence="1">
    <location>
        <begin position="51"/>
        <end position="70"/>
    </location>
</feature>
<keyword evidence="1" id="KW-0812">Transmembrane</keyword>
<evidence type="ECO:0000313" key="2">
    <source>
        <dbReference type="EMBL" id="ERS93454.1"/>
    </source>
</evidence>
<evidence type="ECO:0000256" key="1">
    <source>
        <dbReference type="SAM" id="Phobius"/>
    </source>
</evidence>